<sequence length="575" mass="65739">MKRAKSNNDISDIMKKSPKGEDEYIEVVNSTERIESSHRMLRIVSAIAASTVLITGIGATGYLLYKNKSQNSSLSEEEVVSLTQAAETTETSEAETDSNSVAPFADFRQIYFGIYELNNYDFPVYSDATYDKLAIFLNSFNWGEASKIAEKYIPDFDNYEGKGYDIGWQKGDIWFYVYVTEKGKAYYLEKKCNPDGNCFDYPIIASSVYNIDYATFDKGIQDIWSSDVPDTGDYLSKMDKMYLTQGEFLNGIVKRYKDFDSEEVVPENHKSFNALQGFLRDDFVGMLKKEKDIDYNSDELIYTVECYYTTSSTTTRRLTYYISGNGFANLCEYELTDTDEIPTGCSNYYIDIQEFETVLNDILSGKYDDKYSFEAKTTTTAVTTSSTTNETTTVPAAVQENVPEEEPKDEPVEKEPTDEDIFREYYISEHNGWNGSYDGKYEAIDENGNMVDFKDEINCLIYRADYWFKSDRVLGPIADEEDAIAKGRDILLRLNGQEYVDDHEKEYVVWSNGTKIIRDNPCYLADYNADYDIWDFRPTLFSGSSEDGQYHTATPGSVPHFYIRGCDGKILACFH</sequence>
<feature type="compositionally biased region" description="Low complexity" evidence="1">
    <location>
        <begin position="80"/>
        <end position="89"/>
    </location>
</feature>
<evidence type="ECO:0000256" key="2">
    <source>
        <dbReference type="SAM" id="Phobius"/>
    </source>
</evidence>
<dbReference type="AlphaFoldDB" id="A0A1H6LNZ7"/>
<evidence type="ECO:0000256" key="1">
    <source>
        <dbReference type="SAM" id="MobiDB-lite"/>
    </source>
</evidence>
<dbReference type="RefSeq" id="WP_074719072.1">
    <property type="nucleotide sequence ID" value="NZ_FNWV01000021.1"/>
</dbReference>
<accession>A0A1H6LNZ7</accession>
<keyword evidence="2" id="KW-0812">Transmembrane</keyword>
<reference evidence="3 4" key="1">
    <citation type="submission" date="2016-10" db="EMBL/GenBank/DDBJ databases">
        <authorList>
            <person name="de Groot N.N."/>
        </authorList>
    </citation>
    <scope>NUCLEOTIDE SEQUENCE [LARGE SCALE GENOMIC DNA]</scope>
    <source>
        <strain evidence="3 4">YAD2003</strain>
    </source>
</reference>
<dbReference type="EMBL" id="FNWV01000021">
    <property type="protein sequence ID" value="SEH87146.1"/>
    <property type="molecule type" value="Genomic_DNA"/>
</dbReference>
<gene>
    <name evidence="3" type="ORF">SAMN02910265_03134</name>
</gene>
<evidence type="ECO:0000313" key="4">
    <source>
        <dbReference type="Proteomes" id="UP000183190"/>
    </source>
</evidence>
<feature type="region of interest" description="Disordered" evidence="1">
    <location>
        <begin position="79"/>
        <end position="98"/>
    </location>
</feature>
<name>A0A1H6LNZ7_RUMFL</name>
<feature type="transmembrane region" description="Helical" evidence="2">
    <location>
        <begin position="43"/>
        <end position="65"/>
    </location>
</feature>
<evidence type="ECO:0000313" key="3">
    <source>
        <dbReference type="EMBL" id="SEH87146.1"/>
    </source>
</evidence>
<organism evidence="3 4">
    <name type="scientific">Ruminococcus flavefaciens</name>
    <dbReference type="NCBI Taxonomy" id="1265"/>
    <lineage>
        <taxon>Bacteria</taxon>
        <taxon>Bacillati</taxon>
        <taxon>Bacillota</taxon>
        <taxon>Clostridia</taxon>
        <taxon>Eubacteriales</taxon>
        <taxon>Oscillospiraceae</taxon>
        <taxon>Ruminococcus</taxon>
    </lineage>
</organism>
<proteinExistence type="predicted"/>
<keyword evidence="2" id="KW-0472">Membrane</keyword>
<protein>
    <submittedName>
        <fullName evidence="3">Uncharacterized protein</fullName>
    </submittedName>
</protein>
<keyword evidence="2" id="KW-1133">Transmembrane helix</keyword>
<dbReference type="Proteomes" id="UP000183190">
    <property type="component" value="Unassembled WGS sequence"/>
</dbReference>
<dbReference type="OrthoDB" id="1816015at2"/>